<dbReference type="Gene3D" id="1.20.58.390">
    <property type="entry name" value="Neurotransmitter-gated ion-channel transmembrane domain"/>
    <property type="match status" value="1"/>
</dbReference>
<dbReference type="GO" id="GO:0099095">
    <property type="term" value="F:ligand-gated monoatomic anion channel activity"/>
    <property type="evidence" value="ECO:0007669"/>
    <property type="project" value="UniProtKB-ARBA"/>
</dbReference>
<protein>
    <submittedName>
        <fullName evidence="3">Glutamate-gated chloride channel</fullName>
    </submittedName>
</protein>
<dbReference type="CDD" id="cd19049">
    <property type="entry name" value="LGIC_TM_anion"/>
    <property type="match status" value="1"/>
</dbReference>
<name>A0A087U823_STEMI</name>
<dbReference type="STRING" id="407821.A0A087U823"/>
<dbReference type="InterPro" id="IPR036719">
    <property type="entry name" value="Neuro-gated_channel_TM_sf"/>
</dbReference>
<feature type="non-terminal residue" evidence="3">
    <location>
        <position position="153"/>
    </location>
</feature>
<keyword evidence="4" id="KW-1185">Reference proteome</keyword>
<dbReference type="PRINTS" id="PR00253">
    <property type="entry name" value="GABAARECEPTR"/>
</dbReference>
<dbReference type="AlphaFoldDB" id="A0A087U823"/>
<dbReference type="OrthoDB" id="8173437at2759"/>
<gene>
    <name evidence="3" type="ORF">X975_17248</name>
</gene>
<reference evidence="3 4" key="1">
    <citation type="submission" date="2013-11" db="EMBL/GenBank/DDBJ databases">
        <title>Genome sequencing of Stegodyphus mimosarum.</title>
        <authorList>
            <person name="Bechsgaard J."/>
        </authorList>
    </citation>
    <scope>NUCLEOTIDE SEQUENCE [LARGE SCALE GENOMIC DNA]</scope>
</reference>
<evidence type="ECO:0000256" key="1">
    <source>
        <dbReference type="SAM" id="Phobius"/>
    </source>
</evidence>
<dbReference type="Proteomes" id="UP000054359">
    <property type="component" value="Unassembled WGS sequence"/>
</dbReference>
<sequence length="153" mass="17497">MQLHWAPVGNLTTASSLQSFNAYLIHSEIGECGEMFTWRGNFSCLHILLVFTRDKNFYFSTVFVPGIILVASSFISFWLDKNVVPARVMIGVTTMLSFCTTTNNFRSSLPVVSNLTAMNLWDFVCMFFIYSSLLEFVFVNYLYRKPPKEPQDG</sequence>
<dbReference type="EMBL" id="KK118640">
    <property type="protein sequence ID" value="KFM73512.1"/>
    <property type="molecule type" value="Genomic_DNA"/>
</dbReference>
<dbReference type="InterPro" id="IPR006028">
    <property type="entry name" value="GABAA/Glycine_rcpt"/>
</dbReference>
<dbReference type="PANTHER" id="PTHR18945">
    <property type="entry name" value="NEUROTRANSMITTER GATED ION CHANNEL"/>
    <property type="match status" value="1"/>
</dbReference>
<dbReference type="GO" id="GO:0005230">
    <property type="term" value="F:extracellular ligand-gated monoatomic ion channel activity"/>
    <property type="evidence" value="ECO:0007669"/>
    <property type="project" value="UniProtKB-ARBA"/>
</dbReference>
<dbReference type="SUPFAM" id="SSF90112">
    <property type="entry name" value="Neurotransmitter-gated ion-channel transmembrane pore"/>
    <property type="match status" value="1"/>
</dbReference>
<dbReference type="InterPro" id="IPR038050">
    <property type="entry name" value="Neuro_actylchol_rec"/>
</dbReference>
<organism evidence="3 4">
    <name type="scientific">Stegodyphus mimosarum</name>
    <name type="common">African social velvet spider</name>
    <dbReference type="NCBI Taxonomy" id="407821"/>
    <lineage>
        <taxon>Eukaryota</taxon>
        <taxon>Metazoa</taxon>
        <taxon>Ecdysozoa</taxon>
        <taxon>Arthropoda</taxon>
        <taxon>Chelicerata</taxon>
        <taxon>Arachnida</taxon>
        <taxon>Araneae</taxon>
        <taxon>Araneomorphae</taxon>
        <taxon>Entelegynae</taxon>
        <taxon>Eresoidea</taxon>
        <taxon>Eresidae</taxon>
        <taxon>Stegodyphus</taxon>
    </lineage>
</organism>
<dbReference type="InterPro" id="IPR006201">
    <property type="entry name" value="Neur_channel"/>
</dbReference>
<evidence type="ECO:0000313" key="3">
    <source>
        <dbReference type="EMBL" id="KFM73512.1"/>
    </source>
</evidence>
<dbReference type="Pfam" id="PF02932">
    <property type="entry name" value="Neur_chan_memb"/>
    <property type="match status" value="1"/>
</dbReference>
<dbReference type="GO" id="GO:0004888">
    <property type="term" value="F:transmembrane signaling receptor activity"/>
    <property type="evidence" value="ECO:0007669"/>
    <property type="project" value="InterPro"/>
</dbReference>
<accession>A0A087U823</accession>
<evidence type="ECO:0000259" key="2">
    <source>
        <dbReference type="Pfam" id="PF02932"/>
    </source>
</evidence>
<dbReference type="GO" id="GO:0005254">
    <property type="term" value="F:chloride channel activity"/>
    <property type="evidence" value="ECO:0007669"/>
    <property type="project" value="UniProtKB-ARBA"/>
</dbReference>
<evidence type="ECO:0000313" key="4">
    <source>
        <dbReference type="Proteomes" id="UP000054359"/>
    </source>
</evidence>
<dbReference type="InterPro" id="IPR006029">
    <property type="entry name" value="Neurotrans-gated_channel_TM"/>
</dbReference>
<keyword evidence="1" id="KW-0812">Transmembrane</keyword>
<feature type="transmembrane region" description="Helical" evidence="1">
    <location>
        <begin position="57"/>
        <end position="79"/>
    </location>
</feature>
<feature type="domain" description="Neurotransmitter-gated ion-channel transmembrane" evidence="2">
    <location>
        <begin position="63"/>
        <end position="148"/>
    </location>
</feature>
<proteinExistence type="predicted"/>
<keyword evidence="1" id="KW-1133">Transmembrane helix</keyword>
<dbReference type="OMA" id="QRSKANM"/>
<feature type="transmembrane region" description="Helical" evidence="1">
    <location>
        <begin position="120"/>
        <end position="143"/>
    </location>
</feature>
<keyword evidence="1" id="KW-0472">Membrane</keyword>
<dbReference type="GO" id="GO:0016020">
    <property type="term" value="C:membrane"/>
    <property type="evidence" value="ECO:0007669"/>
    <property type="project" value="InterPro"/>
</dbReference>